<feature type="transmembrane region" description="Helical" evidence="1">
    <location>
        <begin position="12"/>
        <end position="35"/>
    </location>
</feature>
<evidence type="ECO:0000313" key="2">
    <source>
        <dbReference type="EMBL" id="JAH73335.1"/>
    </source>
</evidence>
<reference evidence="2" key="1">
    <citation type="submission" date="2014-11" db="EMBL/GenBank/DDBJ databases">
        <authorList>
            <person name="Amaro Gonzalez C."/>
        </authorList>
    </citation>
    <scope>NUCLEOTIDE SEQUENCE</scope>
</reference>
<evidence type="ECO:0000256" key="1">
    <source>
        <dbReference type="SAM" id="Phobius"/>
    </source>
</evidence>
<dbReference type="AlphaFoldDB" id="A0A0E9V7B9"/>
<accession>A0A0E9V7B9</accession>
<keyword evidence="1" id="KW-0812">Transmembrane</keyword>
<dbReference type="EMBL" id="GBXM01035242">
    <property type="protein sequence ID" value="JAH73335.1"/>
    <property type="molecule type" value="Transcribed_RNA"/>
</dbReference>
<proteinExistence type="predicted"/>
<keyword evidence="1" id="KW-1133">Transmembrane helix</keyword>
<keyword evidence="1" id="KW-0472">Membrane</keyword>
<protein>
    <submittedName>
        <fullName evidence="2">Uncharacterized protein</fullName>
    </submittedName>
</protein>
<sequence>MFIMCCDYVHCAQYFALIMFTVLSYIAVITFLHWWRQREC</sequence>
<organism evidence="2">
    <name type="scientific">Anguilla anguilla</name>
    <name type="common">European freshwater eel</name>
    <name type="synonym">Muraena anguilla</name>
    <dbReference type="NCBI Taxonomy" id="7936"/>
    <lineage>
        <taxon>Eukaryota</taxon>
        <taxon>Metazoa</taxon>
        <taxon>Chordata</taxon>
        <taxon>Craniata</taxon>
        <taxon>Vertebrata</taxon>
        <taxon>Euteleostomi</taxon>
        <taxon>Actinopterygii</taxon>
        <taxon>Neopterygii</taxon>
        <taxon>Teleostei</taxon>
        <taxon>Anguilliformes</taxon>
        <taxon>Anguillidae</taxon>
        <taxon>Anguilla</taxon>
    </lineage>
</organism>
<name>A0A0E9V7B9_ANGAN</name>
<reference evidence="2" key="2">
    <citation type="journal article" date="2015" name="Fish Shellfish Immunol.">
        <title>Early steps in the European eel (Anguilla anguilla)-Vibrio vulnificus interaction in the gills: Role of the RtxA13 toxin.</title>
        <authorList>
            <person name="Callol A."/>
            <person name="Pajuelo D."/>
            <person name="Ebbesson L."/>
            <person name="Teles M."/>
            <person name="MacKenzie S."/>
            <person name="Amaro C."/>
        </authorList>
    </citation>
    <scope>NUCLEOTIDE SEQUENCE</scope>
</reference>